<gene>
    <name evidence="3" type="ORF">H8S55_12970</name>
</gene>
<sequence length="123" mass="12875">MKRVLSLLLALALCGVLAGCGGQGGASSSVGPDASAPGILMPRMFMADGVLYEDTGRESTVEGRCGNMDGEITSSVQPWQQPEEDGQSNFGSGFGYQIGMEAGTLEVLQDGRWLVFQAVEPET</sequence>
<evidence type="ECO:0000313" key="4">
    <source>
        <dbReference type="Proteomes" id="UP000602260"/>
    </source>
</evidence>
<evidence type="ECO:0000313" key="3">
    <source>
        <dbReference type="EMBL" id="MBC5718208.1"/>
    </source>
</evidence>
<keyword evidence="2" id="KW-0732">Signal</keyword>
<proteinExistence type="predicted"/>
<name>A0A8J6J020_9FIRM</name>
<organism evidence="3 4">
    <name type="scientific">Flintibacter faecis</name>
    <dbReference type="NCBI Taxonomy" id="2763047"/>
    <lineage>
        <taxon>Bacteria</taxon>
        <taxon>Bacillati</taxon>
        <taxon>Bacillota</taxon>
        <taxon>Clostridia</taxon>
        <taxon>Eubacteriales</taxon>
        <taxon>Flintibacter</taxon>
    </lineage>
</organism>
<feature type="region of interest" description="Disordered" evidence="1">
    <location>
        <begin position="68"/>
        <end position="92"/>
    </location>
</feature>
<evidence type="ECO:0000256" key="1">
    <source>
        <dbReference type="SAM" id="MobiDB-lite"/>
    </source>
</evidence>
<accession>A0A8J6J020</accession>
<dbReference type="PROSITE" id="PS51257">
    <property type="entry name" value="PROKAR_LIPOPROTEIN"/>
    <property type="match status" value="1"/>
</dbReference>
<dbReference type="EMBL" id="JACOPN010000012">
    <property type="protein sequence ID" value="MBC5718208.1"/>
    <property type="molecule type" value="Genomic_DNA"/>
</dbReference>
<dbReference type="RefSeq" id="WP_186879274.1">
    <property type="nucleotide sequence ID" value="NZ_JACOPN010000012.1"/>
</dbReference>
<feature type="chain" id="PRO_5039459372" evidence="2">
    <location>
        <begin position="19"/>
        <end position="123"/>
    </location>
</feature>
<comment type="caution">
    <text evidence="3">The sequence shown here is derived from an EMBL/GenBank/DDBJ whole genome shotgun (WGS) entry which is preliminary data.</text>
</comment>
<reference evidence="3" key="1">
    <citation type="submission" date="2020-08" db="EMBL/GenBank/DDBJ databases">
        <title>Genome public.</title>
        <authorList>
            <person name="Liu C."/>
            <person name="Sun Q."/>
        </authorList>
    </citation>
    <scope>NUCLEOTIDE SEQUENCE</scope>
    <source>
        <strain evidence="3">BX5</strain>
    </source>
</reference>
<evidence type="ECO:0000256" key="2">
    <source>
        <dbReference type="SAM" id="SignalP"/>
    </source>
</evidence>
<keyword evidence="4" id="KW-1185">Reference proteome</keyword>
<feature type="signal peptide" evidence="2">
    <location>
        <begin position="1"/>
        <end position="18"/>
    </location>
</feature>
<dbReference type="Proteomes" id="UP000602260">
    <property type="component" value="Unassembled WGS sequence"/>
</dbReference>
<dbReference type="AlphaFoldDB" id="A0A8J6J020"/>
<protein>
    <submittedName>
        <fullName evidence="3">Uncharacterized protein</fullName>
    </submittedName>
</protein>